<dbReference type="SUPFAM" id="SSF47938">
    <property type="entry name" value="Functional domain of the splicing factor Prp18"/>
    <property type="match status" value="1"/>
</dbReference>
<evidence type="ECO:0000256" key="9">
    <source>
        <dbReference type="SAM" id="MobiDB-lite"/>
    </source>
</evidence>
<dbReference type="GO" id="GO:0000350">
    <property type="term" value="P:generation of catalytic spliceosome for second transesterification step"/>
    <property type="evidence" value="ECO:0007669"/>
    <property type="project" value="TreeGrafter"/>
</dbReference>
<evidence type="ECO:0000256" key="5">
    <source>
        <dbReference type="ARBA" id="ARBA00022728"/>
    </source>
</evidence>
<keyword evidence="5" id="KW-0747">Spliceosome</keyword>
<dbReference type="InterPro" id="IPR036285">
    <property type="entry name" value="PRP4-like_sf"/>
</dbReference>
<dbReference type="Pfam" id="PF08799">
    <property type="entry name" value="PRP4"/>
    <property type="match status" value="1"/>
</dbReference>
<dbReference type="EMBL" id="KE561370">
    <property type="protein sequence ID" value="EPZ30844.1"/>
    <property type="molecule type" value="Genomic_DNA"/>
</dbReference>
<dbReference type="HOGENOM" id="CLU_039675_0_0_1"/>
<dbReference type="GO" id="GO:0046540">
    <property type="term" value="C:U4/U6 x U5 tri-snRNP complex"/>
    <property type="evidence" value="ECO:0007669"/>
    <property type="project" value="TreeGrafter"/>
</dbReference>
<comment type="similarity">
    <text evidence="2">Belongs to the PRP18 family.</text>
</comment>
<dbReference type="STRING" id="988480.A0A075AMI1"/>
<feature type="coiled-coil region" evidence="8">
    <location>
        <begin position="116"/>
        <end position="150"/>
    </location>
</feature>
<feature type="region of interest" description="Disordered" evidence="9">
    <location>
        <begin position="39"/>
        <end position="61"/>
    </location>
</feature>
<gene>
    <name evidence="11" type="ORF">O9G_003079</name>
</gene>
<keyword evidence="4" id="KW-0507">mRNA processing</keyword>
<dbReference type="OrthoDB" id="10261918at2759"/>
<evidence type="ECO:0000256" key="3">
    <source>
        <dbReference type="ARBA" id="ARBA00018242"/>
    </source>
</evidence>
<keyword evidence="7" id="KW-0539">Nucleus</keyword>
<accession>A0A075AMI1</accession>
<dbReference type="Gene3D" id="1.20.940.10">
    <property type="entry name" value="Functional domain of the splicing factor Prp18"/>
    <property type="match status" value="1"/>
</dbReference>
<dbReference type="GO" id="GO:0005682">
    <property type="term" value="C:U5 snRNP"/>
    <property type="evidence" value="ECO:0007669"/>
    <property type="project" value="TreeGrafter"/>
</dbReference>
<dbReference type="PANTHER" id="PTHR13007:SF19">
    <property type="entry name" value="PRE-MRNA-SPLICING FACTOR 18"/>
    <property type="match status" value="1"/>
</dbReference>
<dbReference type="Proteomes" id="UP000030755">
    <property type="component" value="Unassembled WGS sequence"/>
</dbReference>
<dbReference type="Pfam" id="PF02840">
    <property type="entry name" value="Prp18"/>
    <property type="match status" value="1"/>
</dbReference>
<evidence type="ECO:0000256" key="2">
    <source>
        <dbReference type="ARBA" id="ARBA00008137"/>
    </source>
</evidence>
<dbReference type="SMART" id="SM00500">
    <property type="entry name" value="SFM"/>
    <property type="match status" value="1"/>
</dbReference>
<sequence>MSSLKDTLQAEIEKKRKLLQTVAPDKKYVKLSELEKLREKDSQKKRPVQNLHDEQVETEEDGIQIQIPKSTLKEEEIISRLRELDEPIRLFGETDFDRLKRLEERENSSHKSSRELKNLIEKHALVENERDQTEEEQNKLDKMKKELDSLIFMTNNSNVDLAELMTEETTKLRFACSLYCKRLLLEWKYDLERMPEEEKESKDGKHKFFVYKQAEEYIAPFFERMRDNKLAKDVLSNIAQIFYSLKEKDYVKASFAYLLLSLGNAAWPMGVMGPINLNERHARDLIETHQIAHVLNDEAQRKWIQTIKRLITYAENKYPSDYVPKTLFIPK</sequence>
<keyword evidence="8" id="KW-0175">Coiled coil</keyword>
<dbReference type="GO" id="GO:0071021">
    <property type="term" value="C:U2-type post-spliceosomal complex"/>
    <property type="evidence" value="ECO:0007669"/>
    <property type="project" value="TreeGrafter"/>
</dbReference>
<dbReference type="InterPro" id="IPR014906">
    <property type="entry name" value="PRP4-like"/>
</dbReference>
<reference evidence="11 12" key="1">
    <citation type="journal article" date="2013" name="Curr. Biol.">
        <title>Shared signatures of parasitism and phylogenomics unite Cryptomycota and microsporidia.</title>
        <authorList>
            <person name="James T.Y."/>
            <person name="Pelin A."/>
            <person name="Bonen L."/>
            <person name="Ahrendt S."/>
            <person name="Sain D."/>
            <person name="Corradi N."/>
            <person name="Stajich J.E."/>
        </authorList>
    </citation>
    <scope>NUCLEOTIDE SEQUENCE [LARGE SCALE GENOMIC DNA]</scope>
    <source>
        <strain evidence="11 12">CSF55</strain>
    </source>
</reference>
<protein>
    <recommendedName>
        <fullName evidence="3">Pre-mRNA-splicing factor 18</fullName>
    </recommendedName>
</protein>
<keyword evidence="12" id="KW-1185">Reference proteome</keyword>
<evidence type="ECO:0000313" key="11">
    <source>
        <dbReference type="EMBL" id="EPZ30844.1"/>
    </source>
</evidence>
<comment type="subcellular location">
    <subcellularLocation>
        <location evidence="1">Nucleus</location>
    </subcellularLocation>
</comment>
<evidence type="ECO:0000313" key="12">
    <source>
        <dbReference type="Proteomes" id="UP000030755"/>
    </source>
</evidence>
<dbReference type="SUPFAM" id="SSF158230">
    <property type="entry name" value="PRP4-like"/>
    <property type="match status" value="1"/>
</dbReference>
<name>A0A075AMI1_ROZAC</name>
<dbReference type="PANTHER" id="PTHR13007">
    <property type="entry name" value="PRE-MRNA SPLICING FACTOR-RELATED"/>
    <property type="match status" value="1"/>
</dbReference>
<evidence type="ECO:0000256" key="4">
    <source>
        <dbReference type="ARBA" id="ARBA00022664"/>
    </source>
</evidence>
<evidence type="ECO:0000256" key="6">
    <source>
        <dbReference type="ARBA" id="ARBA00023187"/>
    </source>
</evidence>
<dbReference type="InterPro" id="IPR004098">
    <property type="entry name" value="Prp18"/>
</dbReference>
<dbReference type="AlphaFoldDB" id="A0A075AMI1"/>
<proteinExistence type="inferred from homology"/>
<dbReference type="Gene3D" id="4.10.280.110">
    <property type="entry name" value="Pre-mRNA processing factor 4 domain"/>
    <property type="match status" value="1"/>
</dbReference>
<evidence type="ECO:0000256" key="1">
    <source>
        <dbReference type="ARBA" id="ARBA00004123"/>
    </source>
</evidence>
<keyword evidence="6" id="KW-0508">mRNA splicing</keyword>
<evidence type="ECO:0000259" key="10">
    <source>
        <dbReference type="SMART" id="SM00500"/>
    </source>
</evidence>
<organism evidence="11 12">
    <name type="scientific">Rozella allomycis (strain CSF55)</name>
    <dbReference type="NCBI Taxonomy" id="988480"/>
    <lineage>
        <taxon>Eukaryota</taxon>
        <taxon>Fungi</taxon>
        <taxon>Fungi incertae sedis</taxon>
        <taxon>Cryptomycota</taxon>
        <taxon>Cryptomycota incertae sedis</taxon>
        <taxon>Rozella</taxon>
    </lineage>
</organism>
<feature type="domain" description="Pre-mRNA processing factor 4 (PRP4)-like" evidence="10">
    <location>
        <begin position="72"/>
        <end position="122"/>
    </location>
</feature>
<dbReference type="InterPro" id="IPR039979">
    <property type="entry name" value="PRPF18"/>
</dbReference>
<dbReference type="OMA" id="LSEWNQE"/>
<evidence type="ECO:0000256" key="7">
    <source>
        <dbReference type="ARBA" id="ARBA00023242"/>
    </source>
</evidence>
<evidence type="ECO:0000256" key="8">
    <source>
        <dbReference type="SAM" id="Coils"/>
    </source>
</evidence>